<dbReference type="Proteomes" id="UP000236723">
    <property type="component" value="Unassembled WGS sequence"/>
</dbReference>
<gene>
    <name evidence="1" type="ORF">SAMN04489712_105275</name>
</gene>
<evidence type="ECO:0000313" key="2">
    <source>
        <dbReference type="Proteomes" id="UP000236723"/>
    </source>
</evidence>
<reference evidence="2" key="1">
    <citation type="submission" date="2016-10" db="EMBL/GenBank/DDBJ databases">
        <authorList>
            <person name="Varghese N."/>
            <person name="Submissions S."/>
        </authorList>
    </citation>
    <scope>NUCLEOTIDE SEQUENCE [LARGE SCALE GENOMIC DNA]</scope>
    <source>
        <strain evidence="2">DSM 43163</strain>
    </source>
</reference>
<dbReference type="RefSeq" id="WP_160146985.1">
    <property type="nucleotide sequence ID" value="NZ_FNVO01000005.1"/>
</dbReference>
<keyword evidence="2" id="KW-1185">Reference proteome</keyword>
<dbReference type="EMBL" id="FNVO01000005">
    <property type="protein sequence ID" value="SEG44866.1"/>
    <property type="molecule type" value="Genomic_DNA"/>
</dbReference>
<organism evidence="1 2">
    <name type="scientific">Thermomonospora echinospora</name>
    <dbReference type="NCBI Taxonomy" id="1992"/>
    <lineage>
        <taxon>Bacteria</taxon>
        <taxon>Bacillati</taxon>
        <taxon>Actinomycetota</taxon>
        <taxon>Actinomycetes</taxon>
        <taxon>Streptosporangiales</taxon>
        <taxon>Thermomonosporaceae</taxon>
        <taxon>Thermomonospora</taxon>
    </lineage>
</organism>
<sequence>MGALDIISTTDAKAQLNMSDSTSDTELAGYVSAASRVVEKYVGAVIHRTVTDTFDGGRSQLLLSTLPVVSITSVTDTGTALAADGYTVDLRAGVLTRLVGTSPTPFEAGYQSVQVVYTAGQAADIAAVAADLADYRLAALIIVQHLWETQRPAARGPFDQGADDYDPRYSYSIPRRALELLGEPVGGIA</sequence>
<proteinExistence type="predicted"/>
<evidence type="ECO:0000313" key="1">
    <source>
        <dbReference type="EMBL" id="SEG44866.1"/>
    </source>
</evidence>
<dbReference type="OrthoDB" id="4940937at2"/>
<name>A0A1H6AAU1_9ACTN</name>
<dbReference type="Gene3D" id="1.10.3230.30">
    <property type="entry name" value="Phage gp6-like head-tail connector protein"/>
    <property type="match status" value="1"/>
</dbReference>
<evidence type="ECO:0008006" key="3">
    <source>
        <dbReference type="Google" id="ProtNLM"/>
    </source>
</evidence>
<dbReference type="AlphaFoldDB" id="A0A1H6AAU1"/>
<accession>A0A1H6AAU1</accession>
<protein>
    <recommendedName>
        <fullName evidence="3">Phage gp6-like head-tail connector protein</fullName>
    </recommendedName>
</protein>